<evidence type="ECO:0000313" key="2">
    <source>
        <dbReference type="EMBL" id="GAP53257.1"/>
    </source>
</evidence>
<name>A0A0K8PZA3_STRAJ</name>
<dbReference type="PATRIC" id="fig|146537.3.peg.8596"/>
<evidence type="ECO:0000313" key="3">
    <source>
        <dbReference type="Proteomes" id="UP000053859"/>
    </source>
</evidence>
<feature type="compositionally biased region" description="Basic and acidic residues" evidence="1">
    <location>
        <begin position="61"/>
        <end position="72"/>
    </location>
</feature>
<sequence length="312" mass="33421">MRGPFPFPVRTPVAWVNVREPDANGGRMQGRTVRRVSLVLAAATALTGVAACTSPDSSDGPGKDDRAAHGRSVEALRSAERATRRAASARVESTTTMGSLMSMTADGILGWSDGITGTLTITCTGGTLADTMRRLGSTSMEARYLPDAYYARMGEKFAEQTGGKHWIRYAYEDLEALAGGSGAHLGDQMRTTTPNQSVKLLLASGDVRKVGEESVRGRPATHYSGTVAAADVTDAALKKQLTEAGVTTETVDIWIDERNLLVKKVEKARMTTGQMTQTAHYGDYGVRVRAQRPPSSDTGDFEDLMRKRAGTS</sequence>
<gene>
    <name evidence="2" type="ORF">SAZU_8138</name>
</gene>
<protein>
    <submittedName>
        <fullName evidence="2">Putative lipoprotein</fullName>
    </submittedName>
</protein>
<keyword evidence="2" id="KW-0449">Lipoprotein</keyword>
<dbReference type="SUPFAM" id="SSF89392">
    <property type="entry name" value="Prokaryotic lipoproteins and lipoprotein localization factors"/>
    <property type="match status" value="1"/>
</dbReference>
<feature type="region of interest" description="Disordered" evidence="1">
    <location>
        <begin position="289"/>
        <end position="312"/>
    </location>
</feature>
<dbReference type="Gene3D" id="2.50.20.20">
    <property type="match status" value="1"/>
</dbReference>
<feature type="compositionally biased region" description="Low complexity" evidence="1">
    <location>
        <begin position="51"/>
        <end position="60"/>
    </location>
</feature>
<organism evidence="2 3">
    <name type="scientific">Streptomyces azureus</name>
    <dbReference type="NCBI Taxonomy" id="146537"/>
    <lineage>
        <taxon>Bacteria</taxon>
        <taxon>Bacillati</taxon>
        <taxon>Actinomycetota</taxon>
        <taxon>Actinomycetes</taxon>
        <taxon>Kitasatosporales</taxon>
        <taxon>Streptomycetaceae</taxon>
        <taxon>Streptomyces</taxon>
    </lineage>
</organism>
<evidence type="ECO:0000256" key="1">
    <source>
        <dbReference type="SAM" id="MobiDB-lite"/>
    </source>
</evidence>
<accession>A0A0K8PZA3</accession>
<dbReference type="EMBL" id="DF968533">
    <property type="protein sequence ID" value="GAP53257.1"/>
    <property type="molecule type" value="Genomic_DNA"/>
</dbReference>
<dbReference type="InterPro" id="IPR029046">
    <property type="entry name" value="LolA/LolB/LppX"/>
</dbReference>
<dbReference type="Proteomes" id="UP000053859">
    <property type="component" value="Unassembled WGS sequence"/>
</dbReference>
<feature type="region of interest" description="Disordered" evidence="1">
    <location>
        <begin position="51"/>
        <end position="72"/>
    </location>
</feature>
<proteinExistence type="predicted"/>
<keyword evidence="3" id="KW-1185">Reference proteome</keyword>
<dbReference type="AlphaFoldDB" id="A0A0K8PZA3"/>
<reference evidence="2" key="1">
    <citation type="journal article" date="2015" name="Genome Announc.">
        <title>Draft Genome Sequence of Thiostrepton-Producing Streptomyces azureus ATCC 14921.</title>
        <authorList>
            <person name="Sakihara K."/>
            <person name="Maeda J."/>
            <person name="Tashiro K."/>
            <person name="Fujino Y."/>
            <person name="Kuhara S."/>
            <person name="Ohshima T."/>
            <person name="Ogata S."/>
            <person name="Doi K."/>
        </authorList>
    </citation>
    <scope>NUCLEOTIDE SEQUENCE [LARGE SCALE GENOMIC DNA]</scope>
    <source>
        <strain evidence="2">ATCC14921</strain>
    </source>
</reference>